<dbReference type="EMBL" id="QUAK01000194">
    <property type="protein sequence ID" value="RFU83604.1"/>
    <property type="molecule type" value="Genomic_DNA"/>
</dbReference>
<accession>A0A372LY53</accession>
<evidence type="ECO:0000256" key="1">
    <source>
        <dbReference type="SAM" id="MobiDB-lite"/>
    </source>
</evidence>
<dbReference type="RefSeq" id="WP_128558760.1">
    <property type="nucleotide sequence ID" value="NZ_QUAK01000194.1"/>
</dbReference>
<feature type="region of interest" description="Disordered" evidence="1">
    <location>
        <begin position="1"/>
        <end position="21"/>
    </location>
</feature>
<organism evidence="2 3">
    <name type="scientific">Streptomyces triticagri</name>
    <dbReference type="NCBI Taxonomy" id="2293568"/>
    <lineage>
        <taxon>Bacteria</taxon>
        <taxon>Bacillati</taxon>
        <taxon>Actinomycetota</taxon>
        <taxon>Actinomycetes</taxon>
        <taxon>Kitasatosporales</taxon>
        <taxon>Streptomycetaceae</taxon>
        <taxon>Streptomyces</taxon>
    </lineage>
</organism>
<reference evidence="2 3" key="1">
    <citation type="submission" date="2018-08" db="EMBL/GenBank/DDBJ databases">
        <title>Isolation, diversity and antifungal activity of Actinobacteria from wheat.</title>
        <authorList>
            <person name="Han C."/>
        </authorList>
    </citation>
    <scope>NUCLEOTIDE SEQUENCE [LARGE SCALE GENOMIC DNA]</scope>
    <source>
        <strain evidence="2 3">NEAU-YY421</strain>
    </source>
</reference>
<protein>
    <submittedName>
        <fullName evidence="2">Uncharacterized protein</fullName>
    </submittedName>
</protein>
<comment type="caution">
    <text evidence="2">The sequence shown here is derived from an EMBL/GenBank/DDBJ whole genome shotgun (WGS) entry which is preliminary data.</text>
</comment>
<sequence length="161" mass="17557">MATQHTDYLNLPYPQDVDPPRGNAQLEDLATAVDRSAWAEMHELPLAAEYLTGQAAYYVQFGRVHLWGQIRRTDNQPIGSGTATFLTTWPEDCAPDAFYSFASSVAGLTTSGIAPTVRVDVSTGYMRTVSSPSTFTSLNLHGLTWPQATVPVGRAHPVPYI</sequence>
<dbReference type="AlphaFoldDB" id="A0A372LY53"/>
<name>A0A372LY53_9ACTN</name>
<gene>
    <name evidence="2" type="ORF">DY218_27235</name>
</gene>
<keyword evidence="3" id="KW-1185">Reference proteome</keyword>
<dbReference type="OrthoDB" id="5193571at2"/>
<evidence type="ECO:0000313" key="2">
    <source>
        <dbReference type="EMBL" id="RFU83604.1"/>
    </source>
</evidence>
<evidence type="ECO:0000313" key="3">
    <source>
        <dbReference type="Proteomes" id="UP000263094"/>
    </source>
</evidence>
<dbReference type="Proteomes" id="UP000263094">
    <property type="component" value="Unassembled WGS sequence"/>
</dbReference>
<proteinExistence type="predicted"/>